<keyword evidence="2" id="KW-1185">Reference proteome</keyword>
<dbReference type="EMBL" id="QKWP01000180">
    <property type="protein sequence ID" value="RIB25285.1"/>
    <property type="molecule type" value="Genomic_DNA"/>
</dbReference>
<name>A0A397VRV7_9GLOM</name>
<reference evidence="1 2" key="1">
    <citation type="submission" date="2018-06" db="EMBL/GenBank/DDBJ databases">
        <title>Comparative genomics reveals the genomic features of Rhizophagus irregularis, R. cerebriforme, R. diaphanum and Gigaspora rosea, and their symbiotic lifestyle signature.</title>
        <authorList>
            <person name="Morin E."/>
            <person name="San Clemente H."/>
            <person name="Chen E.C.H."/>
            <person name="De La Providencia I."/>
            <person name="Hainaut M."/>
            <person name="Kuo A."/>
            <person name="Kohler A."/>
            <person name="Murat C."/>
            <person name="Tang N."/>
            <person name="Roy S."/>
            <person name="Loubradou J."/>
            <person name="Henrissat B."/>
            <person name="Grigoriev I.V."/>
            <person name="Corradi N."/>
            <person name="Roux C."/>
            <person name="Martin F.M."/>
        </authorList>
    </citation>
    <scope>NUCLEOTIDE SEQUENCE [LARGE SCALE GENOMIC DNA]</scope>
    <source>
        <strain evidence="1 2">DAOM 194757</strain>
    </source>
</reference>
<dbReference type="OrthoDB" id="10541181at2759"/>
<dbReference type="AlphaFoldDB" id="A0A397VRV7"/>
<protein>
    <submittedName>
        <fullName evidence="1">Uncharacterized protein</fullName>
    </submittedName>
</protein>
<evidence type="ECO:0000313" key="2">
    <source>
        <dbReference type="Proteomes" id="UP000266673"/>
    </source>
</evidence>
<proteinExistence type="predicted"/>
<sequence length="212" mass="24519">MTIDDLYRKLLRIDRQANYRPEELRRKFLDAFLLPWLEKAEDIEIYEPLPVSASQQQEQAIAQKAQAPALQTVELLRQPRGPPLSLQSEEGLKNYYIAKYLKGLGLFNKNDLDLAYSPLTPINFQNTPLGSDNEEEDYDEENNRWTEYDLPGNSKHITDSLGWYTDVPVTIKNKEKQTVMVIGNFVRIDNGKSEPMLFLGMSNIQKLQAWPK</sequence>
<dbReference type="Proteomes" id="UP000266673">
    <property type="component" value="Unassembled WGS sequence"/>
</dbReference>
<accession>A0A397VRV7</accession>
<evidence type="ECO:0000313" key="1">
    <source>
        <dbReference type="EMBL" id="RIB25285.1"/>
    </source>
</evidence>
<comment type="caution">
    <text evidence="1">The sequence shown here is derived from an EMBL/GenBank/DDBJ whole genome shotgun (WGS) entry which is preliminary data.</text>
</comment>
<gene>
    <name evidence="1" type="ORF">C2G38_2166264</name>
</gene>
<organism evidence="1 2">
    <name type="scientific">Gigaspora rosea</name>
    <dbReference type="NCBI Taxonomy" id="44941"/>
    <lineage>
        <taxon>Eukaryota</taxon>
        <taxon>Fungi</taxon>
        <taxon>Fungi incertae sedis</taxon>
        <taxon>Mucoromycota</taxon>
        <taxon>Glomeromycotina</taxon>
        <taxon>Glomeromycetes</taxon>
        <taxon>Diversisporales</taxon>
        <taxon>Gigasporaceae</taxon>
        <taxon>Gigaspora</taxon>
    </lineage>
</organism>